<dbReference type="GO" id="GO:0010181">
    <property type="term" value="F:FMN binding"/>
    <property type="evidence" value="ECO:0007669"/>
    <property type="project" value="InterPro"/>
</dbReference>
<protein>
    <recommendedName>
        <fullName evidence="2">FMN-binding domain-containing protein</fullName>
    </recommendedName>
</protein>
<feature type="domain" description="FMN-binding" evidence="2">
    <location>
        <begin position="50"/>
        <end position="124"/>
    </location>
</feature>
<name>A0A645ICE5_9ZZZZ</name>
<organism evidence="3">
    <name type="scientific">bioreactor metagenome</name>
    <dbReference type="NCBI Taxonomy" id="1076179"/>
    <lineage>
        <taxon>unclassified sequences</taxon>
        <taxon>metagenomes</taxon>
        <taxon>ecological metagenomes</taxon>
    </lineage>
</organism>
<reference evidence="3" key="1">
    <citation type="submission" date="2019-08" db="EMBL/GenBank/DDBJ databases">
        <authorList>
            <person name="Kucharzyk K."/>
            <person name="Murdoch R.W."/>
            <person name="Higgins S."/>
            <person name="Loffler F."/>
        </authorList>
    </citation>
    <scope>NUCLEOTIDE SEQUENCE</scope>
</reference>
<dbReference type="Gene3D" id="3.90.1010.20">
    <property type="match status" value="1"/>
</dbReference>
<gene>
    <name evidence="3" type="ORF">SDC9_195734</name>
</gene>
<dbReference type="GO" id="GO:0016020">
    <property type="term" value="C:membrane"/>
    <property type="evidence" value="ECO:0007669"/>
    <property type="project" value="InterPro"/>
</dbReference>
<evidence type="ECO:0000313" key="3">
    <source>
        <dbReference type="EMBL" id="MPN48129.1"/>
    </source>
</evidence>
<sequence>MKLRKVYPIILTAVITLLIGFAFVAFLLRPQPLDIGTVDLNTVSDGEYIGFCQNKILFAVVKVDVQDHKIIAIEVLEHKPSYMEQAEQIAGKVLSGQSLEVDAISGATLTSDTVLKAIENALKK</sequence>
<accession>A0A645ICE5</accession>
<feature type="transmembrane region" description="Helical" evidence="1">
    <location>
        <begin position="6"/>
        <end position="28"/>
    </location>
</feature>
<evidence type="ECO:0000259" key="2">
    <source>
        <dbReference type="SMART" id="SM00900"/>
    </source>
</evidence>
<dbReference type="AlphaFoldDB" id="A0A645ICE5"/>
<proteinExistence type="predicted"/>
<comment type="caution">
    <text evidence="3">The sequence shown here is derived from an EMBL/GenBank/DDBJ whole genome shotgun (WGS) entry which is preliminary data.</text>
</comment>
<keyword evidence="1" id="KW-0472">Membrane</keyword>
<dbReference type="InterPro" id="IPR007329">
    <property type="entry name" value="FMN-bd"/>
</dbReference>
<dbReference type="Pfam" id="PF04205">
    <property type="entry name" value="FMN_bind"/>
    <property type="match status" value="1"/>
</dbReference>
<dbReference type="SMART" id="SM00900">
    <property type="entry name" value="FMN_bind"/>
    <property type="match status" value="1"/>
</dbReference>
<keyword evidence="1" id="KW-1133">Transmembrane helix</keyword>
<keyword evidence="1" id="KW-0812">Transmembrane</keyword>
<evidence type="ECO:0000256" key="1">
    <source>
        <dbReference type="SAM" id="Phobius"/>
    </source>
</evidence>
<dbReference type="EMBL" id="VSSQ01110162">
    <property type="protein sequence ID" value="MPN48129.1"/>
    <property type="molecule type" value="Genomic_DNA"/>
</dbReference>